<proteinExistence type="predicted"/>
<dbReference type="Gene3D" id="1.10.472.80">
    <property type="entry name" value="Ypt/Rab-GAP domain of gyp1p, domain 3"/>
    <property type="match status" value="1"/>
</dbReference>
<dbReference type="InterPro" id="IPR046450">
    <property type="entry name" value="PA_dom_sf"/>
</dbReference>
<reference evidence="5" key="1">
    <citation type="submission" date="2021-02" db="EMBL/GenBank/DDBJ databases">
        <authorList>
            <person name="Nowell W R."/>
        </authorList>
    </citation>
    <scope>NUCLEOTIDE SEQUENCE</scope>
</reference>
<dbReference type="Gene3D" id="1.10.8.270">
    <property type="entry name" value="putative rabgap domain of human tbc1 domain family member 14 like domains"/>
    <property type="match status" value="1"/>
</dbReference>
<organism evidence="5 6">
    <name type="scientific">Rotaria sordida</name>
    <dbReference type="NCBI Taxonomy" id="392033"/>
    <lineage>
        <taxon>Eukaryota</taxon>
        <taxon>Metazoa</taxon>
        <taxon>Spiralia</taxon>
        <taxon>Gnathifera</taxon>
        <taxon>Rotifera</taxon>
        <taxon>Eurotatoria</taxon>
        <taxon>Bdelloidea</taxon>
        <taxon>Philodinida</taxon>
        <taxon>Philodinidae</taxon>
        <taxon>Rotaria</taxon>
    </lineage>
</organism>
<feature type="compositionally biased region" description="Low complexity" evidence="2">
    <location>
        <begin position="709"/>
        <end position="721"/>
    </location>
</feature>
<dbReference type="PROSITE" id="PS50086">
    <property type="entry name" value="TBC_RABGAP"/>
    <property type="match status" value="1"/>
</dbReference>
<dbReference type="InterPro" id="IPR035969">
    <property type="entry name" value="Rab-GAP_TBC_sf"/>
</dbReference>
<dbReference type="PANTHER" id="PTHR22957:SF337">
    <property type="entry name" value="TBC1 DOMAIN FAMILY MEMBER 5"/>
    <property type="match status" value="1"/>
</dbReference>
<evidence type="ECO:0000313" key="6">
    <source>
        <dbReference type="Proteomes" id="UP000663889"/>
    </source>
</evidence>
<feature type="chain" id="PRO_5032468034" description="Rab-GAP TBC domain-containing protein" evidence="3">
    <location>
        <begin position="24"/>
        <end position="834"/>
    </location>
</feature>
<dbReference type="AlphaFoldDB" id="A0A814KWV3"/>
<evidence type="ECO:0000256" key="3">
    <source>
        <dbReference type="SAM" id="SignalP"/>
    </source>
</evidence>
<comment type="caution">
    <text evidence="5">The sequence shown here is derived from an EMBL/GenBank/DDBJ whole genome shotgun (WGS) entry which is preliminary data.</text>
</comment>
<accession>A0A814KWV3</accession>
<dbReference type="SUPFAM" id="SSF52025">
    <property type="entry name" value="PA domain"/>
    <property type="match status" value="1"/>
</dbReference>
<protein>
    <recommendedName>
        <fullName evidence="4">Rab-GAP TBC domain-containing protein</fullName>
    </recommendedName>
</protein>
<dbReference type="EMBL" id="CAJNOU010000652">
    <property type="protein sequence ID" value="CAF1057193.1"/>
    <property type="molecule type" value="Genomic_DNA"/>
</dbReference>
<feature type="signal peptide" evidence="3">
    <location>
        <begin position="1"/>
        <end position="23"/>
    </location>
</feature>
<dbReference type="Pfam" id="PF02225">
    <property type="entry name" value="PA"/>
    <property type="match status" value="1"/>
</dbReference>
<name>A0A814KWV3_9BILA</name>
<dbReference type="Gene3D" id="3.50.30.30">
    <property type="match status" value="1"/>
</dbReference>
<dbReference type="GO" id="GO:0005096">
    <property type="term" value="F:GTPase activator activity"/>
    <property type="evidence" value="ECO:0007669"/>
    <property type="project" value="UniProtKB-KW"/>
</dbReference>
<feature type="region of interest" description="Disordered" evidence="2">
    <location>
        <begin position="704"/>
        <end position="723"/>
    </location>
</feature>
<sequence length="834" mass="97169">MLFIDFYLIITILLPLTIHSVDQNDDHYQDIYFEVVEPSDINYTFRCRPSKQLSTNFNQFYENIYLIPAKPLRGSDINYTFRCRPSKQLSTNFNQFYENIYLIPAKPLRGCSRLQNDFELNRNIALIERGDCSFVTKIEFAQQSGALGVMIMDNDSTAHAYFVQMIDDMTKRKVLIPAMFLQYKDGHLNSKSECILSDKLALDSFKVLKHATLRPQRLPPPPPPSQSQLSTQPIDQTTIPSEFETSPSSTQTSIKSIDNMNTMELSLLSEFKYLFDNFNYELIREEILNRKMIQCNFTTILWRIFLHCLPRDSNQWNDVLDTSRNNYEKLVNQYKTDPYKMNNNNNQDTENLNHPLSRDENSLWSQYFSDEELKATITTDVRRTCPDISFFRNPRMIDLQLRILFTHSRHLRKTTPYRQGMHEILGIVVYAIHLESLKVNEYQESNELMKKLYDLQYLEHDAYAIFEKIIAHLRQFYSLSTNNSSTYKVNVRNGTKQIPFQRLNDVHIPPNDTVTRMNSIFERLRHYDHLLHCKLEELNIEPTVYGIRWLRLLFGREIPFESIPSLWTVIFCYDEHFGFVDYFFIALLIQVGQIIGNQEDIGHCSYLQSLMKQNVITDAEPVIRKALTLTGRQLPPLPEQPIILSIGKKDENRPNQIENDRENTVRAKELQRIPIVPGPKPRLNRPNITDIQQLTTFSQANHTMDSLKRSSSSNSPLTSSSQIAKSIPSNISVHSELDLWSGKTTRQRYDDNVRLQNCCAQYMNKFIERLQKQICDLEAPNEDELHIQLSGLKQIANILEGKLTFDSESLQALLDYGCKEKKIETNNSDTSELS</sequence>
<dbReference type="Proteomes" id="UP000663889">
    <property type="component" value="Unassembled WGS sequence"/>
</dbReference>
<gene>
    <name evidence="5" type="ORF">SEV965_LOCUS13655</name>
</gene>
<evidence type="ECO:0000259" key="4">
    <source>
        <dbReference type="PROSITE" id="PS50086"/>
    </source>
</evidence>
<keyword evidence="1" id="KW-0343">GTPase activation</keyword>
<evidence type="ECO:0000256" key="2">
    <source>
        <dbReference type="SAM" id="MobiDB-lite"/>
    </source>
</evidence>
<feature type="domain" description="Rab-GAP TBC" evidence="4">
    <location>
        <begin position="292"/>
        <end position="574"/>
    </location>
</feature>
<dbReference type="InterPro" id="IPR000195">
    <property type="entry name" value="Rab-GAP-TBC_dom"/>
</dbReference>
<dbReference type="Pfam" id="PF00566">
    <property type="entry name" value="RabGAP-TBC"/>
    <property type="match status" value="2"/>
</dbReference>
<dbReference type="FunFam" id="1.10.8.270:FF:000011">
    <property type="entry name" value="TBC1 domain family member 5"/>
    <property type="match status" value="1"/>
</dbReference>
<dbReference type="InterPro" id="IPR003137">
    <property type="entry name" value="PA_domain"/>
</dbReference>
<dbReference type="SUPFAM" id="SSF47923">
    <property type="entry name" value="Ypt/Rab-GAP domain of gyp1p"/>
    <property type="match status" value="2"/>
</dbReference>
<evidence type="ECO:0000256" key="1">
    <source>
        <dbReference type="ARBA" id="ARBA00022468"/>
    </source>
</evidence>
<dbReference type="PANTHER" id="PTHR22957">
    <property type="entry name" value="TBC1 DOMAIN FAMILY MEMBER GTPASE-ACTIVATING PROTEIN"/>
    <property type="match status" value="1"/>
</dbReference>
<feature type="compositionally biased region" description="Polar residues" evidence="2">
    <location>
        <begin position="234"/>
        <end position="253"/>
    </location>
</feature>
<dbReference type="GO" id="GO:0005737">
    <property type="term" value="C:cytoplasm"/>
    <property type="evidence" value="ECO:0007669"/>
    <property type="project" value="UniProtKB-ARBA"/>
</dbReference>
<keyword evidence="3" id="KW-0732">Signal</keyword>
<feature type="region of interest" description="Disordered" evidence="2">
    <location>
        <begin position="213"/>
        <end position="253"/>
    </location>
</feature>
<evidence type="ECO:0000313" key="5">
    <source>
        <dbReference type="EMBL" id="CAF1057193.1"/>
    </source>
</evidence>
<dbReference type="SMART" id="SM00164">
    <property type="entry name" value="TBC"/>
    <property type="match status" value="1"/>
</dbReference>